<dbReference type="AlphaFoldDB" id="A0ABC9SUE2"/>
<evidence type="ECO:0000313" key="2">
    <source>
        <dbReference type="Proteomes" id="UP000014060"/>
    </source>
</evidence>
<sequence length="159" mass="17523">MSKGAGKIGKVTSLGDSVKLTRFSENIPPISSPLPLKNRFVFAGGDGLRSRLDTPDFKQAEEKLASSERFNSGGTNGGNVPYNFGSSLMEHLFHGELKQKCWGLKAKGYHHESMMGGGEIIRITHAPNSAEVYRAKVKVDGETKTRFLHFPLRIGIEYR</sequence>
<dbReference type="EMBL" id="AHCJ01000054">
    <property type="protein sequence ID" value="EOQ59640.1"/>
    <property type="molecule type" value="Genomic_DNA"/>
</dbReference>
<reference evidence="1 2" key="1">
    <citation type="submission" date="2013-01" db="EMBL/GenBank/DDBJ databases">
        <title>The Genome Sequence of Bacillus cereus TIAC219.</title>
        <authorList>
            <consortium name="The Broad Institute Genome Sequencing Platform"/>
            <consortium name="The Broad Institute Genome Sequencing Center for Infectious Disease"/>
            <person name="Feldgarden M."/>
            <person name="Van der Auwera G.A."/>
            <person name="Mahillon J."/>
            <person name="Duprez V."/>
            <person name="Timmery S."/>
            <person name="Mattelet C."/>
            <person name="Dierick K."/>
            <person name="Sun M."/>
            <person name="Yu Z."/>
            <person name="Zhu L."/>
            <person name="Hu X."/>
            <person name="Shank E.B."/>
            <person name="Swiecicka I."/>
            <person name="Hansen B.M."/>
            <person name="Andrup L."/>
            <person name="Walker B."/>
            <person name="Young S.K."/>
            <person name="Zeng Q."/>
            <person name="Gargeya S."/>
            <person name="Fitzgerald M."/>
            <person name="Haas B."/>
            <person name="Abouelleil A."/>
            <person name="Alvarado L."/>
            <person name="Arachchi H.M."/>
            <person name="Berlin A.M."/>
            <person name="Chapman S.B."/>
            <person name="Dewar J."/>
            <person name="Goldberg J."/>
            <person name="Griggs A."/>
            <person name="Gujja S."/>
            <person name="Hansen M."/>
            <person name="Howarth C."/>
            <person name="Imamovic A."/>
            <person name="Larimer J."/>
            <person name="McCowan C."/>
            <person name="Murphy C."/>
            <person name="Neiman D."/>
            <person name="Pearson M."/>
            <person name="Priest M."/>
            <person name="Roberts A."/>
            <person name="Saif S."/>
            <person name="Shea T."/>
            <person name="Sisk P."/>
            <person name="Sykes S."/>
            <person name="Wortman J."/>
            <person name="Nusbaum C."/>
            <person name="Birren B."/>
        </authorList>
    </citation>
    <scope>NUCLEOTIDE SEQUENCE [LARGE SCALE GENOMIC DNA]</scope>
    <source>
        <strain evidence="1 2">TIAC219</strain>
    </source>
</reference>
<gene>
    <name evidence="1" type="ORF">IAY_03887</name>
</gene>
<protein>
    <submittedName>
        <fullName evidence="1">Uncharacterized protein</fullName>
    </submittedName>
</protein>
<name>A0ABC9SUE2_BACCE</name>
<evidence type="ECO:0000313" key="1">
    <source>
        <dbReference type="EMBL" id="EOQ59640.1"/>
    </source>
</evidence>
<accession>A0ABC9SUE2</accession>
<proteinExistence type="predicted"/>
<dbReference type="Proteomes" id="UP000014060">
    <property type="component" value="Unassembled WGS sequence"/>
</dbReference>
<organism evidence="1 2">
    <name type="scientific">Bacillus cereus TIAC219</name>
    <dbReference type="NCBI Taxonomy" id="718222"/>
    <lineage>
        <taxon>Bacteria</taxon>
        <taxon>Bacillati</taxon>
        <taxon>Bacillota</taxon>
        <taxon>Bacilli</taxon>
        <taxon>Bacillales</taxon>
        <taxon>Bacillaceae</taxon>
        <taxon>Bacillus</taxon>
        <taxon>Bacillus cereus group</taxon>
    </lineage>
</organism>
<comment type="caution">
    <text evidence="1">The sequence shown here is derived from an EMBL/GenBank/DDBJ whole genome shotgun (WGS) entry which is preliminary data.</text>
</comment>